<dbReference type="Proteomes" id="UP000818029">
    <property type="component" value="Chromosome A01"/>
</dbReference>
<dbReference type="GO" id="GO:0004842">
    <property type="term" value="F:ubiquitin-protein transferase activity"/>
    <property type="evidence" value="ECO:0000318"/>
    <property type="project" value="GO_Central"/>
</dbReference>
<dbReference type="OrthoDB" id="1893842at2759"/>
<dbReference type="KEGG" id="ghi:107917136"/>
<dbReference type="GeneID" id="107917136"/>
<dbReference type="AlphaFoldDB" id="A0A1U8KHI5"/>
<dbReference type="FunFam" id="1.20.1280.50:FF:000040">
    <property type="entry name" value="protein UNUSUAL FLORAL ORGANS"/>
    <property type="match status" value="1"/>
</dbReference>
<gene>
    <name evidence="3" type="primary">LOC107917136</name>
</gene>
<evidence type="ECO:0000313" key="2">
    <source>
        <dbReference type="Proteomes" id="UP000818029"/>
    </source>
</evidence>
<sequence>MKTSKSKSLFYFCREKTKERTSFRCCIQSKTNQFLMDAFNTSMPLPFSYTFTITSGSCNTSTHTNPWMDVRIWSKLPERLLDRVIAFLPPPAFFRARSVCKRWYGLLYCSSFLELYMQISPSHHWFLFLKHRTLKSYICRANTSSGGNGDNQTNCEGYLFDPCDAAWYRLSFNLVPSGFYPASSSGGLVCWVSDEAGAKNLILFNPLVDSLIQLPPTLRPRLFPSIGLTVSPTSVDVTVAGDDLISPYAVKNLSTESFHIDAGGFYSIWGTTSSLPRLCSLESGRMVHVDGKFYCMNYSPFSVLAYDMAANKWFKIQAPMRRFLRSPGLVESRGKLILVAAVEKSKLNVPKSLRLWGLQDCGTWVEIERMPLQLYMQFAEVEGGNGFDPVGHGEFIVIMIRGSDKGLLFDICRKRWRWIPACPYLGSSGCANNGEGAELRGLAYEPRLATPVISLLSCFTG</sequence>
<dbReference type="InterPro" id="IPR005174">
    <property type="entry name" value="KIB1-4_b-propeller"/>
</dbReference>
<evidence type="ECO:0000313" key="3">
    <source>
        <dbReference type="RefSeq" id="XP_016702011.1"/>
    </source>
</evidence>
<reference evidence="3" key="2">
    <citation type="submission" date="2025-08" db="UniProtKB">
        <authorList>
            <consortium name="RefSeq"/>
        </authorList>
    </citation>
    <scope>IDENTIFICATION</scope>
</reference>
<dbReference type="PANTHER" id="PTHR31672:SF12">
    <property type="entry name" value="F-BOX DOMAIN-CONTAINING PROTEIN"/>
    <property type="match status" value="1"/>
</dbReference>
<protein>
    <submittedName>
        <fullName evidence="3">Protein UNUSUAL FLORAL ORGANS</fullName>
    </submittedName>
</protein>
<evidence type="ECO:0000259" key="1">
    <source>
        <dbReference type="PROSITE" id="PS50181"/>
    </source>
</evidence>
<name>A0A1U8KHI5_GOSHI</name>
<keyword evidence="2" id="KW-1185">Reference proteome</keyword>
<dbReference type="Gene3D" id="1.20.1280.50">
    <property type="match status" value="1"/>
</dbReference>
<dbReference type="STRING" id="3635.A0A1U8KHI5"/>
<dbReference type="InterPro" id="IPR036047">
    <property type="entry name" value="F-box-like_dom_sf"/>
</dbReference>
<feature type="domain" description="F-box" evidence="1">
    <location>
        <begin position="70"/>
        <end position="119"/>
    </location>
</feature>
<proteinExistence type="predicted"/>
<reference evidence="2" key="1">
    <citation type="journal article" date="2020" name="Nat. Genet.">
        <title>Genomic diversifications of five Gossypium allopolyploid species and their impact on cotton improvement.</title>
        <authorList>
            <person name="Chen Z.J."/>
            <person name="Sreedasyam A."/>
            <person name="Ando A."/>
            <person name="Song Q."/>
            <person name="De Santiago L.M."/>
            <person name="Hulse-Kemp A.M."/>
            <person name="Ding M."/>
            <person name="Ye W."/>
            <person name="Kirkbride R.C."/>
            <person name="Jenkins J."/>
            <person name="Plott C."/>
            <person name="Lovell J."/>
            <person name="Lin Y.M."/>
            <person name="Vaughn R."/>
            <person name="Liu B."/>
            <person name="Simpson S."/>
            <person name="Scheffler B.E."/>
            <person name="Wen L."/>
            <person name="Saski C.A."/>
            <person name="Grover C.E."/>
            <person name="Hu G."/>
            <person name="Conover J.L."/>
            <person name="Carlson J.W."/>
            <person name="Shu S."/>
            <person name="Boston L.B."/>
            <person name="Williams M."/>
            <person name="Peterson D.G."/>
            <person name="McGee K."/>
            <person name="Jones D.C."/>
            <person name="Wendel J.F."/>
            <person name="Stelly D.M."/>
            <person name="Grimwood J."/>
            <person name="Schmutz J."/>
        </authorList>
    </citation>
    <scope>NUCLEOTIDE SEQUENCE [LARGE SCALE GENOMIC DNA]</scope>
    <source>
        <strain evidence="2">cv. TM-1</strain>
    </source>
</reference>
<dbReference type="PROSITE" id="PS50181">
    <property type="entry name" value="FBOX"/>
    <property type="match status" value="1"/>
</dbReference>
<dbReference type="RefSeq" id="XP_016702011.1">
    <property type="nucleotide sequence ID" value="XM_016846522.2"/>
</dbReference>
<dbReference type="InterPro" id="IPR001810">
    <property type="entry name" value="F-box_dom"/>
</dbReference>
<dbReference type="GO" id="GO:0000151">
    <property type="term" value="C:ubiquitin ligase complex"/>
    <property type="evidence" value="ECO:0000318"/>
    <property type="project" value="GO_Central"/>
</dbReference>
<dbReference type="PaxDb" id="3635-A0A1U8KHI5"/>
<dbReference type="InterPro" id="IPR011043">
    <property type="entry name" value="Gal_Oxase/kelch_b-propeller"/>
</dbReference>
<dbReference type="GO" id="GO:0031146">
    <property type="term" value="P:SCF-dependent proteasomal ubiquitin-dependent protein catabolic process"/>
    <property type="evidence" value="ECO:0000318"/>
    <property type="project" value="GO_Central"/>
</dbReference>
<dbReference type="InterPro" id="IPR050796">
    <property type="entry name" value="SCF_F-box_component"/>
</dbReference>
<dbReference type="Pfam" id="PF03478">
    <property type="entry name" value="Beta-prop_KIB1-4"/>
    <property type="match status" value="1"/>
</dbReference>
<dbReference type="SUPFAM" id="SSF81383">
    <property type="entry name" value="F-box domain"/>
    <property type="match status" value="1"/>
</dbReference>
<accession>A0A1U8KHI5</accession>
<dbReference type="SUPFAM" id="SSF50965">
    <property type="entry name" value="Galactose oxidase, central domain"/>
    <property type="match status" value="1"/>
</dbReference>
<dbReference type="Pfam" id="PF00646">
    <property type="entry name" value="F-box"/>
    <property type="match status" value="1"/>
</dbReference>
<dbReference type="PANTHER" id="PTHR31672">
    <property type="entry name" value="BNACNNG10540D PROTEIN"/>
    <property type="match status" value="1"/>
</dbReference>
<dbReference type="GO" id="GO:0006355">
    <property type="term" value="P:regulation of DNA-templated transcription"/>
    <property type="evidence" value="ECO:0000318"/>
    <property type="project" value="GO_Central"/>
</dbReference>
<organism evidence="2 3">
    <name type="scientific">Gossypium hirsutum</name>
    <name type="common">Upland cotton</name>
    <name type="synonym">Gossypium mexicanum</name>
    <dbReference type="NCBI Taxonomy" id="3635"/>
    <lineage>
        <taxon>Eukaryota</taxon>
        <taxon>Viridiplantae</taxon>
        <taxon>Streptophyta</taxon>
        <taxon>Embryophyta</taxon>
        <taxon>Tracheophyta</taxon>
        <taxon>Spermatophyta</taxon>
        <taxon>Magnoliopsida</taxon>
        <taxon>eudicotyledons</taxon>
        <taxon>Gunneridae</taxon>
        <taxon>Pentapetalae</taxon>
        <taxon>rosids</taxon>
        <taxon>malvids</taxon>
        <taxon>Malvales</taxon>
        <taxon>Malvaceae</taxon>
        <taxon>Malvoideae</taxon>
        <taxon>Gossypium</taxon>
    </lineage>
</organism>